<accession>A0A1I6DVU9</accession>
<dbReference type="InterPro" id="IPR029151">
    <property type="entry name" value="Sensor-like_sf"/>
</dbReference>
<dbReference type="SMART" id="SM00304">
    <property type="entry name" value="HAMP"/>
    <property type="match status" value="1"/>
</dbReference>
<dbReference type="CDD" id="cd12914">
    <property type="entry name" value="PDC1_DGC_like"/>
    <property type="match status" value="1"/>
</dbReference>
<evidence type="ECO:0000256" key="10">
    <source>
        <dbReference type="SAM" id="Phobius"/>
    </source>
</evidence>
<dbReference type="Gene3D" id="1.10.287.950">
    <property type="entry name" value="Methyl-accepting chemotaxis protein"/>
    <property type="match status" value="1"/>
</dbReference>
<comment type="similarity">
    <text evidence="8">Belongs to the methyl-accepting chemotaxis (MCP) protein family.</text>
</comment>
<keyword evidence="2" id="KW-1003">Cell membrane</keyword>
<dbReference type="PANTHER" id="PTHR32089">
    <property type="entry name" value="METHYL-ACCEPTING CHEMOTAXIS PROTEIN MCPB"/>
    <property type="match status" value="1"/>
</dbReference>
<dbReference type="CDD" id="cd11386">
    <property type="entry name" value="MCP_signal"/>
    <property type="match status" value="1"/>
</dbReference>
<evidence type="ECO:0000256" key="7">
    <source>
        <dbReference type="ARBA" id="ARBA00023224"/>
    </source>
</evidence>
<feature type="domain" description="HAMP" evidence="12">
    <location>
        <begin position="305"/>
        <end position="357"/>
    </location>
</feature>
<evidence type="ECO:0000259" key="11">
    <source>
        <dbReference type="PROSITE" id="PS50111"/>
    </source>
</evidence>
<dbReference type="STRING" id="39060.SAMN05660706_1197"/>
<keyword evidence="6 10" id="KW-0472">Membrane</keyword>
<protein>
    <submittedName>
        <fullName evidence="13">Methyl-accepting chemotaxis protein</fullName>
    </submittedName>
</protein>
<organism evidence="13 14">
    <name type="scientific">Desulfoscipio geothermicus DSM 3669</name>
    <dbReference type="NCBI Taxonomy" id="1121426"/>
    <lineage>
        <taxon>Bacteria</taxon>
        <taxon>Bacillati</taxon>
        <taxon>Bacillota</taxon>
        <taxon>Clostridia</taxon>
        <taxon>Eubacteriales</taxon>
        <taxon>Desulfallaceae</taxon>
        <taxon>Desulfoscipio</taxon>
    </lineage>
</organism>
<evidence type="ECO:0000256" key="4">
    <source>
        <dbReference type="ARBA" id="ARBA00022692"/>
    </source>
</evidence>
<sequence length="629" mass="67755">MSDEANFKKGLSLRFKLITFFVLVAVLPLLAGGIWSIINVKSELIKNTHHSNMLITDQIANQVDQLIKNRIDLAASLAKTTNVSKMDPEELKSLITPIKDYYPDIDVIGIIDKSGRQIVRSDDNKLLDLHDRSYFTEVMAGKEYSVSDVVISRSNGKPIVVIGTPIKKNGGIEGVFQISLILAGLDNILAASKTGQTDYSFITDSKGKVVAHPDHQIAAKRTDFSALAPVETAIKGQNKGSLEYLIDGTSWQSYYCVTPFLKWVVVTQQTTAEATAEANILAQNTLLVLALGALAAVLVGVLFSTMTIRPLNALKKELLSLAEGDLTQNVQVKSRDEIGELAHTFNKTVVQLRELIVGIKASSNQLSSHSQELASSSEEVSATIEEVAGTANEVAAISTQGAENAEESARESEQVLQVAVEGNQAVRQTIEKMGSISSASENVSSAIEKLSKQSNKIGEIINTITNIADQTNLLALNAAIEAARAGEHGRGFSVVAEEVRNLAEQSATAANEITDLIKEIQFGVEEAIRAMRYGNEEVSEGAQIANNAGASLEQIIKAIEKNIAVIKDVADGAKQINEGTQQLTAANEQITSTIQQVSGAAQELANIAFELRNRTERFKVNSSENDQNA</sequence>
<keyword evidence="3" id="KW-0145">Chemotaxis</keyword>
<dbReference type="Pfam" id="PF00672">
    <property type="entry name" value="HAMP"/>
    <property type="match status" value="1"/>
</dbReference>
<dbReference type="InterPro" id="IPR004089">
    <property type="entry name" value="MCPsignal_dom"/>
</dbReference>
<dbReference type="SMART" id="SM00283">
    <property type="entry name" value="MA"/>
    <property type="match status" value="1"/>
</dbReference>
<evidence type="ECO:0000256" key="6">
    <source>
        <dbReference type="ARBA" id="ARBA00023136"/>
    </source>
</evidence>
<feature type="transmembrane region" description="Helical" evidence="10">
    <location>
        <begin position="286"/>
        <end position="308"/>
    </location>
</feature>
<dbReference type="GO" id="GO:0006935">
    <property type="term" value="P:chemotaxis"/>
    <property type="evidence" value="ECO:0007669"/>
    <property type="project" value="UniProtKB-KW"/>
</dbReference>
<dbReference type="PROSITE" id="PS50111">
    <property type="entry name" value="CHEMOTAXIS_TRANSDUC_2"/>
    <property type="match status" value="1"/>
</dbReference>
<dbReference type="FunFam" id="1.10.287.950:FF:000001">
    <property type="entry name" value="Methyl-accepting chemotaxis sensory transducer"/>
    <property type="match status" value="1"/>
</dbReference>
<dbReference type="AlphaFoldDB" id="A0A1I6DVU9"/>
<evidence type="ECO:0000256" key="9">
    <source>
        <dbReference type="PROSITE-ProRule" id="PRU00284"/>
    </source>
</evidence>
<dbReference type="EMBL" id="FOYM01000019">
    <property type="protein sequence ID" value="SFR09624.1"/>
    <property type="molecule type" value="Genomic_DNA"/>
</dbReference>
<dbReference type="CDD" id="cd12912">
    <property type="entry name" value="PDC2_MCP_like"/>
    <property type="match status" value="1"/>
</dbReference>
<dbReference type="PANTHER" id="PTHR32089:SF112">
    <property type="entry name" value="LYSOZYME-LIKE PROTEIN-RELATED"/>
    <property type="match status" value="1"/>
</dbReference>
<dbReference type="SUPFAM" id="SSF58104">
    <property type="entry name" value="Methyl-accepting chemotaxis protein (MCP) signaling domain"/>
    <property type="match status" value="1"/>
</dbReference>
<name>A0A1I6DVU9_9FIRM</name>
<evidence type="ECO:0000256" key="5">
    <source>
        <dbReference type="ARBA" id="ARBA00022989"/>
    </source>
</evidence>
<keyword evidence="5 10" id="KW-1133">Transmembrane helix</keyword>
<evidence type="ECO:0000256" key="2">
    <source>
        <dbReference type="ARBA" id="ARBA00022475"/>
    </source>
</evidence>
<dbReference type="GO" id="GO:0005886">
    <property type="term" value="C:plasma membrane"/>
    <property type="evidence" value="ECO:0007669"/>
    <property type="project" value="UniProtKB-SubCell"/>
</dbReference>
<keyword evidence="4 10" id="KW-0812">Transmembrane</keyword>
<comment type="subcellular location">
    <subcellularLocation>
        <location evidence="1">Cell membrane</location>
        <topology evidence="1">Multi-pass membrane protein</topology>
    </subcellularLocation>
</comment>
<dbReference type="GO" id="GO:0007165">
    <property type="term" value="P:signal transduction"/>
    <property type="evidence" value="ECO:0007669"/>
    <property type="project" value="UniProtKB-KW"/>
</dbReference>
<dbReference type="InterPro" id="IPR033479">
    <property type="entry name" value="dCache_1"/>
</dbReference>
<feature type="transmembrane region" description="Helical" evidence="10">
    <location>
        <begin position="17"/>
        <end position="38"/>
    </location>
</feature>
<dbReference type="RefSeq" id="WP_165608291.1">
    <property type="nucleotide sequence ID" value="NZ_FOYM01000019.1"/>
</dbReference>
<keyword evidence="14" id="KW-1185">Reference proteome</keyword>
<proteinExistence type="inferred from homology"/>
<dbReference type="SUPFAM" id="SSF103190">
    <property type="entry name" value="Sensory domain-like"/>
    <property type="match status" value="1"/>
</dbReference>
<dbReference type="CDD" id="cd06225">
    <property type="entry name" value="HAMP"/>
    <property type="match status" value="1"/>
</dbReference>
<dbReference type="PROSITE" id="PS50885">
    <property type="entry name" value="HAMP"/>
    <property type="match status" value="1"/>
</dbReference>
<keyword evidence="7 9" id="KW-0807">Transducer</keyword>
<reference evidence="14" key="1">
    <citation type="submission" date="2016-10" db="EMBL/GenBank/DDBJ databases">
        <authorList>
            <person name="Varghese N."/>
            <person name="Submissions S."/>
        </authorList>
    </citation>
    <scope>NUCLEOTIDE SEQUENCE [LARGE SCALE GENOMIC DNA]</scope>
    <source>
        <strain evidence="14">DSM 3669</strain>
    </source>
</reference>
<dbReference type="Pfam" id="PF02743">
    <property type="entry name" value="dCache_1"/>
    <property type="match status" value="1"/>
</dbReference>
<evidence type="ECO:0000256" key="1">
    <source>
        <dbReference type="ARBA" id="ARBA00004651"/>
    </source>
</evidence>
<dbReference type="InterPro" id="IPR003660">
    <property type="entry name" value="HAMP_dom"/>
</dbReference>
<evidence type="ECO:0000259" key="12">
    <source>
        <dbReference type="PROSITE" id="PS50885"/>
    </source>
</evidence>
<dbReference type="Pfam" id="PF00015">
    <property type="entry name" value="MCPsignal"/>
    <property type="match status" value="1"/>
</dbReference>
<evidence type="ECO:0000313" key="13">
    <source>
        <dbReference type="EMBL" id="SFR09624.1"/>
    </source>
</evidence>
<evidence type="ECO:0000313" key="14">
    <source>
        <dbReference type="Proteomes" id="UP000199584"/>
    </source>
</evidence>
<dbReference type="Gene3D" id="3.30.450.20">
    <property type="entry name" value="PAS domain"/>
    <property type="match status" value="2"/>
</dbReference>
<feature type="domain" description="Methyl-accepting transducer" evidence="11">
    <location>
        <begin position="355"/>
        <end position="598"/>
    </location>
</feature>
<evidence type="ECO:0000256" key="8">
    <source>
        <dbReference type="ARBA" id="ARBA00029447"/>
    </source>
</evidence>
<gene>
    <name evidence="13" type="ORF">SAMN05660706_1197</name>
</gene>
<evidence type="ECO:0000256" key="3">
    <source>
        <dbReference type="ARBA" id="ARBA00022500"/>
    </source>
</evidence>
<dbReference type="Proteomes" id="UP000199584">
    <property type="component" value="Unassembled WGS sequence"/>
</dbReference>